<protein>
    <submittedName>
        <fullName evidence="2">Uncharacterized protein</fullName>
    </submittedName>
</protein>
<dbReference type="AlphaFoldDB" id="A0A7R9K6M0"/>
<evidence type="ECO:0000256" key="1">
    <source>
        <dbReference type="SAM" id="MobiDB-lite"/>
    </source>
</evidence>
<organism evidence="2">
    <name type="scientific">Timema genevievae</name>
    <name type="common">Walking stick</name>
    <dbReference type="NCBI Taxonomy" id="629358"/>
    <lineage>
        <taxon>Eukaryota</taxon>
        <taxon>Metazoa</taxon>
        <taxon>Ecdysozoa</taxon>
        <taxon>Arthropoda</taxon>
        <taxon>Hexapoda</taxon>
        <taxon>Insecta</taxon>
        <taxon>Pterygota</taxon>
        <taxon>Neoptera</taxon>
        <taxon>Polyneoptera</taxon>
        <taxon>Phasmatodea</taxon>
        <taxon>Timematodea</taxon>
        <taxon>Timematoidea</taxon>
        <taxon>Timematidae</taxon>
        <taxon>Timema</taxon>
    </lineage>
</organism>
<proteinExistence type="predicted"/>
<name>A0A7R9K6M0_TIMGE</name>
<reference evidence="2" key="1">
    <citation type="submission" date="2020-11" db="EMBL/GenBank/DDBJ databases">
        <authorList>
            <person name="Tran Van P."/>
        </authorList>
    </citation>
    <scope>NUCLEOTIDE SEQUENCE</scope>
</reference>
<feature type="compositionally biased region" description="Basic and acidic residues" evidence="1">
    <location>
        <begin position="29"/>
        <end position="47"/>
    </location>
</feature>
<evidence type="ECO:0000313" key="2">
    <source>
        <dbReference type="EMBL" id="CAD7603913.1"/>
    </source>
</evidence>
<accession>A0A7R9K6M0</accession>
<sequence length="310" mass="35491">MDLQESDSSDDKGSSSSKQKLKKRRKFGRVRDASKRLRLHSHETGEPSKCRKRCFDVLSDESKKRIIKNMNDFISHDEINLYLSGLITVVPVQRKRLRKDEEEANLVQMEWWDGMVLNNNGTCAKLRPKCLQLLGMHALSGCDTTLYPLANEGCSAGGVDQDKSEDKDQDDDVDSLILLRINIIISIAIRMNLLNLITWMMRGTHPNTVTHNNPSRGWNCQGLKLHMCEPFRRWRITFNGLLSLETLSPVARLSLLSHLSSLALHSARWNVPHRLAMRGGPSLVTVQGWLEHGIARYKSFWDDWCFRGLR</sequence>
<feature type="compositionally biased region" description="Basic residues" evidence="1">
    <location>
        <begin position="19"/>
        <end position="28"/>
    </location>
</feature>
<dbReference type="EMBL" id="OE843794">
    <property type="protein sequence ID" value="CAD7603913.1"/>
    <property type="molecule type" value="Genomic_DNA"/>
</dbReference>
<gene>
    <name evidence="2" type="ORF">TGEB3V08_LOCUS8958</name>
</gene>
<feature type="region of interest" description="Disordered" evidence="1">
    <location>
        <begin position="1"/>
        <end position="47"/>
    </location>
</feature>